<reference evidence="2" key="1">
    <citation type="submission" date="2020-11" db="EMBL/GenBank/DDBJ databases">
        <authorList>
            <person name="Tran Van P."/>
        </authorList>
    </citation>
    <scope>NUCLEOTIDE SEQUENCE</scope>
</reference>
<dbReference type="EMBL" id="OC921953">
    <property type="protein sequence ID" value="CAD7653811.1"/>
    <property type="molecule type" value="Genomic_DNA"/>
</dbReference>
<dbReference type="AlphaFoldDB" id="A0A7R9QPT5"/>
<proteinExistence type="predicted"/>
<dbReference type="GO" id="GO:0005783">
    <property type="term" value="C:endoplasmic reticulum"/>
    <property type="evidence" value="ECO:0007669"/>
    <property type="project" value="TreeGrafter"/>
</dbReference>
<evidence type="ECO:0000313" key="2">
    <source>
        <dbReference type="EMBL" id="CAD7653811.1"/>
    </source>
</evidence>
<dbReference type="PANTHER" id="PTHR12062">
    <property type="entry name" value="N-ACETYLGLUCOSAMINYLTRANSFERASE VI"/>
    <property type="match status" value="1"/>
</dbReference>
<dbReference type="EMBL" id="CAJPVJ010007128">
    <property type="protein sequence ID" value="CAG2170998.1"/>
    <property type="molecule type" value="Genomic_DNA"/>
</dbReference>
<evidence type="ECO:0000259" key="1">
    <source>
        <dbReference type="Pfam" id="PF04666"/>
    </source>
</evidence>
<dbReference type="Pfam" id="PF04666">
    <property type="entry name" value="MGAT4_cons"/>
    <property type="match status" value="1"/>
</dbReference>
<feature type="domain" description="MGAT4 conserved region" evidence="1">
    <location>
        <begin position="118"/>
        <end position="226"/>
    </location>
</feature>
<accession>A0A7R9QPT5</accession>
<protein>
    <recommendedName>
        <fullName evidence="1">MGAT4 conserved region domain-containing protein</fullName>
    </recommendedName>
</protein>
<dbReference type="GO" id="GO:0005795">
    <property type="term" value="C:Golgi stack"/>
    <property type="evidence" value="ECO:0007669"/>
    <property type="project" value="TreeGrafter"/>
</dbReference>
<dbReference type="Proteomes" id="UP000728032">
    <property type="component" value="Unassembled WGS sequence"/>
</dbReference>
<name>A0A7R9QPT5_9ACAR</name>
<evidence type="ECO:0000313" key="3">
    <source>
        <dbReference type="Proteomes" id="UP000728032"/>
    </source>
</evidence>
<dbReference type="OrthoDB" id="2016523at2759"/>
<dbReference type="GO" id="GO:0008375">
    <property type="term" value="F:acetylglucosaminyltransferase activity"/>
    <property type="evidence" value="ECO:0007669"/>
    <property type="project" value="TreeGrafter"/>
</dbReference>
<dbReference type="InterPro" id="IPR057279">
    <property type="entry name" value="MGAT4"/>
</dbReference>
<dbReference type="GO" id="GO:0005793">
    <property type="term" value="C:endoplasmic reticulum-Golgi intermediate compartment"/>
    <property type="evidence" value="ECO:0007669"/>
    <property type="project" value="TreeGrafter"/>
</dbReference>
<gene>
    <name evidence="2" type="ORF">ONB1V03_LOCUS10464</name>
</gene>
<organism evidence="2">
    <name type="scientific">Oppiella nova</name>
    <dbReference type="NCBI Taxonomy" id="334625"/>
    <lineage>
        <taxon>Eukaryota</taxon>
        <taxon>Metazoa</taxon>
        <taxon>Ecdysozoa</taxon>
        <taxon>Arthropoda</taxon>
        <taxon>Chelicerata</taxon>
        <taxon>Arachnida</taxon>
        <taxon>Acari</taxon>
        <taxon>Acariformes</taxon>
        <taxon>Sarcoptiformes</taxon>
        <taxon>Oribatida</taxon>
        <taxon>Brachypylina</taxon>
        <taxon>Oppioidea</taxon>
        <taxon>Oppiidae</taxon>
        <taxon>Oppiella</taxon>
    </lineage>
</organism>
<sequence length="227" mass="26031">MRLISRNRYRKIGVGVVFTIFLVFVLSQSQQSAKSLLKQPLSASKPTDKAWEWSPEKLNEFMHLLDKHKQQPIHNTSVQLIGSTINATNQDNKLHFPALSKYLTYISDEESALIPGYVLSRRPINKPASIVIGVPHIRRSKESYLKLTLHFLIKNIKPSDLNDTLIIVFIAETDMNYVMNTTHMIVRHFDDYISSGVLTVMSPPLSYYPDFDKLYTKQTLGDPLKRV</sequence>
<dbReference type="InterPro" id="IPR006759">
    <property type="entry name" value="Glyco_transf_54"/>
</dbReference>
<dbReference type="PANTHER" id="PTHR12062:SF9">
    <property type="entry name" value="ALPHA-1,3-MANNOSYL-GLYCOPROTEIN 4-BETA-N-ACETYLGLUCOSAMINYLTRANSFERASE A, ISOFORM A"/>
    <property type="match status" value="1"/>
</dbReference>
<keyword evidence="3" id="KW-1185">Reference proteome</keyword>
<dbReference type="GO" id="GO:0006487">
    <property type="term" value="P:protein N-linked glycosylation"/>
    <property type="evidence" value="ECO:0007669"/>
    <property type="project" value="TreeGrafter"/>
</dbReference>
<feature type="non-terminal residue" evidence="2">
    <location>
        <position position="1"/>
    </location>
</feature>